<dbReference type="Proteomes" id="UP000887575">
    <property type="component" value="Unassembled WGS sequence"/>
</dbReference>
<dbReference type="PANTHER" id="PTHR21174:SF0">
    <property type="entry name" value="HD PHOSPHOHYDROLASE FAMILY PROTEIN-RELATED"/>
    <property type="match status" value="1"/>
</dbReference>
<sequence length="214" mass="25232">MEKELRNRWDDVTTFMQPEARDRWWNRIVDAYRSRPFRGLSHLSQMFFLYDKHKDQLKERYGCAVAIFFKNIVYDAHDSQCTEKSVQVFNEFAQGTTLDQQSYVTDLINQSASSSTEANLTPGAVGTEDVHYLIDFDMAFLGDEDFDRHEKAIRKEYPELSDEDYRKMRLRVLTFFLQIPNIYATAPIREEREGKARENIQKEIGLLEAGNRTY</sequence>
<proteinExistence type="predicted"/>
<name>A0AAF3J4I1_9BILA</name>
<organism evidence="1 2">
    <name type="scientific">Mesorhabditis belari</name>
    <dbReference type="NCBI Taxonomy" id="2138241"/>
    <lineage>
        <taxon>Eukaryota</taxon>
        <taxon>Metazoa</taxon>
        <taxon>Ecdysozoa</taxon>
        <taxon>Nematoda</taxon>
        <taxon>Chromadorea</taxon>
        <taxon>Rhabditida</taxon>
        <taxon>Rhabditina</taxon>
        <taxon>Rhabditomorpha</taxon>
        <taxon>Rhabditoidea</taxon>
        <taxon>Rhabditidae</taxon>
        <taxon>Mesorhabditinae</taxon>
        <taxon>Mesorhabditis</taxon>
    </lineage>
</organism>
<dbReference type="WBParaSite" id="MBELARI_LOCUS1568">
    <property type="protein sequence ID" value="MBELARI_LOCUS1568"/>
    <property type="gene ID" value="MBELARI_LOCUS1568"/>
</dbReference>
<protein>
    <submittedName>
        <fullName evidence="2 3">Uncharacterized protein</fullName>
    </submittedName>
</protein>
<dbReference type="AlphaFoldDB" id="A0AAF3J4I1"/>
<evidence type="ECO:0000313" key="3">
    <source>
        <dbReference type="WBParaSite" id="MBELARI_LOCUS19040"/>
    </source>
</evidence>
<evidence type="ECO:0000313" key="2">
    <source>
        <dbReference type="WBParaSite" id="MBELARI_LOCUS1568"/>
    </source>
</evidence>
<keyword evidence="1" id="KW-1185">Reference proteome</keyword>
<evidence type="ECO:0000313" key="1">
    <source>
        <dbReference type="Proteomes" id="UP000887575"/>
    </source>
</evidence>
<reference evidence="2 3" key="1">
    <citation type="submission" date="2024-02" db="UniProtKB">
        <authorList>
            <consortium name="WormBaseParasite"/>
        </authorList>
    </citation>
    <scope>IDENTIFICATION</scope>
</reference>
<accession>A0AAF3J4I1</accession>
<dbReference type="InterPro" id="IPR009218">
    <property type="entry name" value="HD_phosphohydro"/>
</dbReference>
<dbReference type="PANTHER" id="PTHR21174">
    <property type="match status" value="1"/>
</dbReference>
<dbReference type="WBParaSite" id="MBELARI_LOCUS19040">
    <property type="protein sequence ID" value="MBELARI_LOCUS19040"/>
    <property type="gene ID" value="MBELARI_LOCUS19040"/>
</dbReference>